<sequence>MTATVAYIKSIVTSSGNYRTLITINTAKDEVLGVIPFNMSISSIGGLRFHPEMIDFGLRRPDDYFLSHLELSARYDARPDMANTSAVEIYNVTYLSYKDNKVNNIEVIAEMKKSLVRISNKDDNVPVSNVWIDTSSSARGIIDVNGCLLVHTNISSTPIRIGVKGRVSNRLPKVYYADGEVRMQYWVEDGRVTSIDDITLTTEWGGNNIIEVVDRANVMDNALHDMVKVDIIMPTATNTGGSIKISLNHSHNILDNLGEDDRLRVFTKPTIIAVYTKDDRVMPLSLRLYTNTLIILLYNKDGRGDMVSSIYGDMKDKKFPLDSIEFGGNATVVLSISNPNPSSITIIDGLRVVEGDDGLMMNNRIEANIDYGTL</sequence>
<gene>
    <name evidence="1" type="ORF">FOL47_005786</name>
</gene>
<accession>A0A7J6MYG6</accession>
<keyword evidence="2" id="KW-1185">Reference proteome</keyword>
<proteinExistence type="predicted"/>
<dbReference type="Proteomes" id="UP000591131">
    <property type="component" value="Unassembled WGS sequence"/>
</dbReference>
<organism evidence="1 2">
    <name type="scientific">Perkinsus chesapeaki</name>
    <name type="common">Clam parasite</name>
    <name type="synonym">Perkinsus andrewsi</name>
    <dbReference type="NCBI Taxonomy" id="330153"/>
    <lineage>
        <taxon>Eukaryota</taxon>
        <taxon>Sar</taxon>
        <taxon>Alveolata</taxon>
        <taxon>Perkinsozoa</taxon>
        <taxon>Perkinsea</taxon>
        <taxon>Perkinsida</taxon>
        <taxon>Perkinsidae</taxon>
        <taxon>Perkinsus</taxon>
    </lineage>
</organism>
<dbReference type="EMBL" id="JAAPAO010000032">
    <property type="protein sequence ID" value="KAF4676633.1"/>
    <property type="molecule type" value="Genomic_DNA"/>
</dbReference>
<dbReference type="AlphaFoldDB" id="A0A7J6MYG6"/>
<evidence type="ECO:0000313" key="2">
    <source>
        <dbReference type="Proteomes" id="UP000591131"/>
    </source>
</evidence>
<protein>
    <submittedName>
        <fullName evidence="1">Uncharacterized protein</fullName>
    </submittedName>
</protein>
<evidence type="ECO:0000313" key="1">
    <source>
        <dbReference type="EMBL" id="KAF4676633.1"/>
    </source>
</evidence>
<reference evidence="1 2" key="1">
    <citation type="submission" date="2020-04" db="EMBL/GenBank/DDBJ databases">
        <title>Perkinsus chesapeaki whole genome sequence.</title>
        <authorList>
            <person name="Bogema D.R."/>
        </authorList>
    </citation>
    <scope>NUCLEOTIDE SEQUENCE [LARGE SCALE GENOMIC DNA]</scope>
    <source>
        <strain evidence="1">ATCC PRA-425</strain>
    </source>
</reference>
<dbReference type="OrthoDB" id="459750at2759"/>
<name>A0A7J6MYG6_PERCH</name>
<comment type="caution">
    <text evidence="1">The sequence shown here is derived from an EMBL/GenBank/DDBJ whole genome shotgun (WGS) entry which is preliminary data.</text>
</comment>